<feature type="domain" description="Attractin/MKLN-like beta-propeller" evidence="7">
    <location>
        <begin position="109"/>
        <end position="358"/>
    </location>
</feature>
<evidence type="ECO:0000256" key="2">
    <source>
        <dbReference type="ARBA" id="ARBA00022737"/>
    </source>
</evidence>
<proteinExistence type="predicted"/>
<protein>
    <recommendedName>
        <fullName evidence="7">Attractin/MKLN-like beta-propeller domain-containing protein</fullName>
    </recommendedName>
</protein>
<dbReference type="AlphaFoldDB" id="A0A9P4HVD3"/>
<dbReference type="Pfam" id="PF24981">
    <property type="entry name" value="Beta-prop_ATRN-LZTR1"/>
    <property type="match status" value="1"/>
</dbReference>
<feature type="chain" id="PRO_5040407147" description="Attractin/MKLN-like beta-propeller domain-containing protein" evidence="6">
    <location>
        <begin position="22"/>
        <end position="522"/>
    </location>
</feature>
<organism evidence="8 9">
    <name type="scientific">Saccharata proteae CBS 121410</name>
    <dbReference type="NCBI Taxonomy" id="1314787"/>
    <lineage>
        <taxon>Eukaryota</taxon>
        <taxon>Fungi</taxon>
        <taxon>Dikarya</taxon>
        <taxon>Ascomycota</taxon>
        <taxon>Pezizomycotina</taxon>
        <taxon>Dothideomycetes</taxon>
        <taxon>Dothideomycetes incertae sedis</taxon>
        <taxon>Botryosphaeriales</taxon>
        <taxon>Saccharataceae</taxon>
        <taxon>Saccharata</taxon>
    </lineage>
</organism>
<gene>
    <name evidence="8" type="ORF">K490DRAFT_74814</name>
</gene>
<keyword evidence="2" id="KW-0677">Repeat</keyword>
<dbReference type="EMBL" id="ML978727">
    <property type="protein sequence ID" value="KAF2085940.1"/>
    <property type="molecule type" value="Genomic_DNA"/>
</dbReference>
<evidence type="ECO:0000256" key="5">
    <source>
        <dbReference type="SAM" id="Phobius"/>
    </source>
</evidence>
<dbReference type="InterPro" id="IPR015915">
    <property type="entry name" value="Kelch-typ_b-propeller"/>
</dbReference>
<feature type="compositionally biased region" description="Low complexity" evidence="4">
    <location>
        <begin position="448"/>
        <end position="463"/>
    </location>
</feature>
<keyword evidence="1" id="KW-0880">Kelch repeat</keyword>
<evidence type="ECO:0000313" key="9">
    <source>
        <dbReference type="Proteomes" id="UP000799776"/>
    </source>
</evidence>
<dbReference type="PANTHER" id="PTHR47435:SF4">
    <property type="entry name" value="KELCH REPEAT PROTEIN (AFU_ORTHOLOGUE AFUA_5G12780)"/>
    <property type="match status" value="1"/>
</dbReference>
<evidence type="ECO:0000256" key="4">
    <source>
        <dbReference type="SAM" id="MobiDB-lite"/>
    </source>
</evidence>
<dbReference type="InterPro" id="IPR011043">
    <property type="entry name" value="Gal_Oxase/kelch_b-propeller"/>
</dbReference>
<comment type="caution">
    <text evidence="8">The sequence shown here is derived from an EMBL/GenBank/DDBJ whole genome shotgun (WGS) entry which is preliminary data.</text>
</comment>
<keyword evidence="6" id="KW-0732">Signal</keyword>
<keyword evidence="5" id="KW-0472">Membrane</keyword>
<dbReference type="Proteomes" id="UP000799776">
    <property type="component" value="Unassembled WGS sequence"/>
</dbReference>
<dbReference type="InterPro" id="IPR056737">
    <property type="entry name" value="Beta-prop_ATRN-MKLN-like"/>
</dbReference>
<name>A0A9P4HVD3_9PEZI</name>
<keyword evidence="5" id="KW-0812">Transmembrane</keyword>
<evidence type="ECO:0000256" key="3">
    <source>
        <dbReference type="ARBA" id="ARBA00023004"/>
    </source>
</evidence>
<evidence type="ECO:0000256" key="6">
    <source>
        <dbReference type="SAM" id="SignalP"/>
    </source>
</evidence>
<sequence>MSPAVVRNVILLGALAQLVFAKDPLNDFCRRWGHQTTVIDRKLYIDGGQVTWNPMSQNPLNYTNTWLSYQNLDILNQGMPQLEANLSKNSTVPDLSGGVLWGDDVNKVFYLFGGEYVDGASPEDFQPWAYDVLLDQWNQTSSTAASQIQRVSYGAGTTVNQTGIGYYLGGWLNNNTVPSWGELPLATSNLISYNMVEDTWTNATGPDTTGRAEGVMVYIPASDQGLLVYFGGIMDPFKNGTVVGSAMSTIYIYDIASTKWYTQTATGEIPDMRRKFCAGATWAQDQSSYNIYLYGGLGVNNGSSNGSSAFDDVYILSLPSFTWIKWYPTTSGPGSPHGILSCNVIDNSQMLIIGGWFPESQDCDAPTIWGTHNLNLGEDGPQKAMWDLFEPNITEYLVPPEIISVVGGTSTGGATVKSPASWDNRDLPVYFTRIPSYSARAATRSIPTTTSTSTSSSSKKSSTDVGAIAGGAVGGVLGLAAILLLVWFSTENPSPDLSAETRSRLCIHIIPDKPIHRKAHRP</sequence>
<keyword evidence="9" id="KW-1185">Reference proteome</keyword>
<dbReference type="PANTHER" id="PTHR47435">
    <property type="entry name" value="KELCH REPEAT PROTEIN (AFU_ORTHOLOGUE AFUA_5G12780)"/>
    <property type="match status" value="1"/>
</dbReference>
<reference evidence="8" key="1">
    <citation type="journal article" date="2020" name="Stud. Mycol.">
        <title>101 Dothideomycetes genomes: a test case for predicting lifestyles and emergence of pathogens.</title>
        <authorList>
            <person name="Haridas S."/>
            <person name="Albert R."/>
            <person name="Binder M."/>
            <person name="Bloem J."/>
            <person name="Labutti K."/>
            <person name="Salamov A."/>
            <person name="Andreopoulos B."/>
            <person name="Baker S."/>
            <person name="Barry K."/>
            <person name="Bills G."/>
            <person name="Bluhm B."/>
            <person name="Cannon C."/>
            <person name="Castanera R."/>
            <person name="Culley D."/>
            <person name="Daum C."/>
            <person name="Ezra D."/>
            <person name="Gonzalez J."/>
            <person name="Henrissat B."/>
            <person name="Kuo A."/>
            <person name="Liang C."/>
            <person name="Lipzen A."/>
            <person name="Lutzoni F."/>
            <person name="Magnuson J."/>
            <person name="Mondo S."/>
            <person name="Nolan M."/>
            <person name="Ohm R."/>
            <person name="Pangilinan J."/>
            <person name="Park H.-J."/>
            <person name="Ramirez L."/>
            <person name="Alfaro M."/>
            <person name="Sun H."/>
            <person name="Tritt A."/>
            <person name="Yoshinaga Y."/>
            <person name="Zwiers L.-H."/>
            <person name="Turgeon B."/>
            <person name="Goodwin S."/>
            <person name="Spatafora J."/>
            <person name="Crous P."/>
            <person name="Grigoriev I."/>
        </authorList>
    </citation>
    <scope>NUCLEOTIDE SEQUENCE</scope>
    <source>
        <strain evidence="8">CBS 121410</strain>
    </source>
</reference>
<dbReference type="Gene3D" id="2.120.10.80">
    <property type="entry name" value="Kelch-type beta propeller"/>
    <property type="match status" value="1"/>
</dbReference>
<feature type="signal peptide" evidence="6">
    <location>
        <begin position="1"/>
        <end position="21"/>
    </location>
</feature>
<evidence type="ECO:0000313" key="8">
    <source>
        <dbReference type="EMBL" id="KAF2085940.1"/>
    </source>
</evidence>
<evidence type="ECO:0000256" key="1">
    <source>
        <dbReference type="ARBA" id="ARBA00022441"/>
    </source>
</evidence>
<dbReference type="GO" id="GO:0019760">
    <property type="term" value="P:glucosinolate metabolic process"/>
    <property type="evidence" value="ECO:0007669"/>
    <property type="project" value="UniProtKB-ARBA"/>
</dbReference>
<dbReference type="SUPFAM" id="SSF50965">
    <property type="entry name" value="Galactose oxidase, central domain"/>
    <property type="match status" value="1"/>
</dbReference>
<feature type="transmembrane region" description="Helical" evidence="5">
    <location>
        <begin position="465"/>
        <end position="488"/>
    </location>
</feature>
<dbReference type="OrthoDB" id="10251809at2759"/>
<keyword evidence="3" id="KW-0408">Iron</keyword>
<keyword evidence="5" id="KW-1133">Transmembrane helix</keyword>
<feature type="region of interest" description="Disordered" evidence="4">
    <location>
        <begin position="443"/>
        <end position="463"/>
    </location>
</feature>
<accession>A0A9P4HVD3</accession>
<evidence type="ECO:0000259" key="7">
    <source>
        <dbReference type="Pfam" id="PF24981"/>
    </source>
</evidence>